<feature type="short sequence motif" description="DGA/G" evidence="4">
    <location>
        <begin position="219"/>
        <end position="221"/>
    </location>
</feature>
<dbReference type="SUPFAM" id="SSF52151">
    <property type="entry name" value="FabD/lysophospholipase-like"/>
    <property type="match status" value="1"/>
</dbReference>
<dbReference type="AlphaFoldDB" id="A0A1I4MEW4"/>
<feature type="active site" description="Proton acceptor" evidence="4">
    <location>
        <position position="219"/>
    </location>
</feature>
<keyword evidence="1 4" id="KW-0378">Hydrolase</keyword>
<feature type="short sequence motif" description="GXSXG" evidence="4">
    <location>
        <begin position="71"/>
        <end position="75"/>
    </location>
</feature>
<feature type="signal peptide" evidence="5">
    <location>
        <begin position="1"/>
        <end position="22"/>
    </location>
</feature>
<dbReference type="EMBL" id="FOUE01000001">
    <property type="protein sequence ID" value="SFM01603.1"/>
    <property type="molecule type" value="Genomic_DNA"/>
</dbReference>
<dbReference type="Gene3D" id="3.40.1090.10">
    <property type="entry name" value="Cytosolic phospholipase A2 catalytic domain"/>
    <property type="match status" value="2"/>
</dbReference>
<dbReference type="PANTHER" id="PTHR14226:SF29">
    <property type="entry name" value="NEUROPATHY TARGET ESTERASE SWS"/>
    <property type="match status" value="1"/>
</dbReference>
<evidence type="ECO:0000256" key="5">
    <source>
        <dbReference type="SAM" id="SignalP"/>
    </source>
</evidence>
<dbReference type="PANTHER" id="PTHR14226">
    <property type="entry name" value="NEUROPATHY TARGET ESTERASE/SWISS CHEESE D.MELANOGASTER"/>
    <property type="match status" value="1"/>
</dbReference>
<protein>
    <submittedName>
        <fullName evidence="7">NTE family protein</fullName>
    </submittedName>
</protein>
<evidence type="ECO:0000256" key="1">
    <source>
        <dbReference type="ARBA" id="ARBA00022801"/>
    </source>
</evidence>
<feature type="short sequence motif" description="GXGXXG" evidence="4">
    <location>
        <begin position="44"/>
        <end position="49"/>
    </location>
</feature>
<feature type="active site" description="Nucleophile" evidence="4">
    <location>
        <position position="73"/>
    </location>
</feature>
<dbReference type="InterPro" id="IPR016035">
    <property type="entry name" value="Acyl_Trfase/lysoPLipase"/>
</dbReference>
<dbReference type="InterPro" id="IPR050301">
    <property type="entry name" value="NTE"/>
</dbReference>
<accession>A0A1I4MEW4</accession>
<keyword evidence="8" id="KW-1185">Reference proteome</keyword>
<dbReference type="STRING" id="488535.SAMN04487963_1026"/>
<evidence type="ECO:0000256" key="3">
    <source>
        <dbReference type="ARBA" id="ARBA00023098"/>
    </source>
</evidence>
<reference evidence="8" key="1">
    <citation type="submission" date="2016-10" db="EMBL/GenBank/DDBJ databases">
        <authorList>
            <person name="Varghese N."/>
            <person name="Submissions S."/>
        </authorList>
    </citation>
    <scope>NUCLEOTIDE SEQUENCE [LARGE SCALE GENOMIC DNA]</scope>
    <source>
        <strain evidence="8">CGMCC 1.7061</strain>
    </source>
</reference>
<keyword evidence="3 4" id="KW-0443">Lipid metabolism</keyword>
<dbReference type="CDD" id="cd07205">
    <property type="entry name" value="Pat_PNPLA6_PNPLA7_NTE1_like"/>
    <property type="match status" value="1"/>
</dbReference>
<dbReference type="GO" id="GO:0016787">
    <property type="term" value="F:hydrolase activity"/>
    <property type="evidence" value="ECO:0007669"/>
    <property type="project" value="UniProtKB-UniRule"/>
</dbReference>
<feature type="chain" id="PRO_5011527193" evidence="5">
    <location>
        <begin position="23"/>
        <end position="743"/>
    </location>
</feature>
<evidence type="ECO:0000313" key="7">
    <source>
        <dbReference type="EMBL" id="SFM01603.1"/>
    </source>
</evidence>
<organism evidence="7 8">
    <name type="scientific">Marinobacter zhejiangensis</name>
    <dbReference type="NCBI Taxonomy" id="488535"/>
    <lineage>
        <taxon>Bacteria</taxon>
        <taxon>Pseudomonadati</taxon>
        <taxon>Pseudomonadota</taxon>
        <taxon>Gammaproteobacteria</taxon>
        <taxon>Pseudomonadales</taxon>
        <taxon>Marinobacteraceae</taxon>
        <taxon>Marinobacter</taxon>
    </lineage>
</organism>
<dbReference type="RefSeq" id="WP_245749874.1">
    <property type="nucleotide sequence ID" value="NZ_FOUE01000001.1"/>
</dbReference>
<evidence type="ECO:0000313" key="8">
    <source>
        <dbReference type="Proteomes" id="UP000198519"/>
    </source>
</evidence>
<dbReference type="PROSITE" id="PS51635">
    <property type="entry name" value="PNPLA"/>
    <property type="match status" value="1"/>
</dbReference>
<evidence type="ECO:0000256" key="4">
    <source>
        <dbReference type="PROSITE-ProRule" id="PRU01161"/>
    </source>
</evidence>
<evidence type="ECO:0000256" key="2">
    <source>
        <dbReference type="ARBA" id="ARBA00022963"/>
    </source>
</evidence>
<proteinExistence type="predicted"/>
<name>A0A1I4MEW4_9GAMM</name>
<gene>
    <name evidence="7" type="ORF">SAMN04487963_1026</name>
</gene>
<dbReference type="Pfam" id="PF01734">
    <property type="entry name" value="Patatin"/>
    <property type="match status" value="1"/>
</dbReference>
<keyword evidence="5" id="KW-0732">Signal</keyword>
<dbReference type="GO" id="GO:0016042">
    <property type="term" value="P:lipid catabolic process"/>
    <property type="evidence" value="ECO:0007669"/>
    <property type="project" value="UniProtKB-UniRule"/>
</dbReference>
<dbReference type="Proteomes" id="UP000198519">
    <property type="component" value="Unassembled WGS sequence"/>
</dbReference>
<evidence type="ECO:0000259" key="6">
    <source>
        <dbReference type="PROSITE" id="PS51635"/>
    </source>
</evidence>
<feature type="domain" description="PNPLA" evidence="6">
    <location>
        <begin position="40"/>
        <end position="232"/>
    </location>
</feature>
<dbReference type="Gene3D" id="2.40.160.50">
    <property type="entry name" value="membrane protein fhac: a member of the omp85/tpsb transporter family"/>
    <property type="match status" value="1"/>
</dbReference>
<keyword evidence="2 4" id="KW-0442">Lipid degradation</keyword>
<dbReference type="InterPro" id="IPR002641">
    <property type="entry name" value="PNPLA_dom"/>
</dbReference>
<sequence>MTRALIPLLLLCPLLAWTSANANESEPGDGLEPQRPRIGLVLSGGGAKGLAHVGVLRVLEEIRVPVDYIAGTSAGSAVAAMYALGMPVDEIEQRFINMNWKSSFQDTPGRHYQPIHRKDQAWRYPLSPGLGVRSDGFHLGRGLISGQNLGFILNGITAEAATVRDFDQLPIPFRAVATDLGTGEEVVIGQGDLAKAIRASMSIPGVYAPVELDGKLLVDGGIANNIPISVVRGMGADIIIAVDISDSLAHGQSLREAFSVVGQLTTMLTRTNALAQLQLLGDQDVLLQPDLEGLSSADFYKAPLLIEIGATTARAHASELHALAVDENEWQRYVERRSVRDFQSGPIVGIEVAEGSGRVSSEFIEARISQPIGEPLDVARLEEDLKRIYGLGYHETVGYRLSSSDMGSVLDLDAQEKSWGPNYLSFGLGFEDNFRYDTHFNASAELRMTGLNSRGGEWLTGVQLGTDPYVRSEWFQPLDYGFNRFITLGAQYERESFNLFEPGGQRVSEADISRRQVDLSAGLELGVNGEVRLRYARGYTKTEDLLGALVFQDERVDQGSVELRLVYDSMDDPFLPSLGSFAGLKGRFERPGLGADRDYDRVSMMLSKAGGWKNYYLIGSIYADVVTQGEAGYEDYILLGGFRRLTGFSYGEVSGQDAALVSLVGYRKFGGPFVPFFAGGAFEAGNGWDSISDARWGNTLKSWTLFAGIDSFLGPVQLSTSHSTQEDWTVTLNVGYYLGRLFD</sequence>